<sequence length="233" mass="26919">MDIKSVNKSNDELVFESLKWHKRNRLYHDTVLRICRENMPPGASVLHVGSGIGDLLHGLKPKRGLGVDSSPLAVEIAKKNYPELEFRVCSEEDLSTINEKFDYVIISVSHLLDIWSAFLDIHKVLKPDGRLLVLHINYVWEPILELGIKLHLIMKQPVQNYLPYEDIRTQLYLTDYKIIKSNATLIFPKNLKPLSTFLNTKAEKWPFLRQFRIVGYIIAVPESKPKPQKEMSC</sequence>
<dbReference type="PANTHER" id="PTHR43464">
    <property type="entry name" value="METHYLTRANSFERASE"/>
    <property type="match status" value="1"/>
</dbReference>
<dbReference type="SUPFAM" id="SSF53335">
    <property type="entry name" value="S-adenosyl-L-methionine-dependent methyltransferases"/>
    <property type="match status" value="1"/>
</dbReference>
<name>X1D928_9ZZZZ</name>
<dbReference type="InterPro" id="IPR041698">
    <property type="entry name" value="Methyltransf_25"/>
</dbReference>
<evidence type="ECO:0000313" key="2">
    <source>
        <dbReference type="EMBL" id="GAH04805.1"/>
    </source>
</evidence>
<dbReference type="Pfam" id="PF13649">
    <property type="entry name" value="Methyltransf_25"/>
    <property type="match status" value="1"/>
</dbReference>
<dbReference type="AlphaFoldDB" id="X1D928"/>
<feature type="domain" description="Methyltransferase" evidence="1">
    <location>
        <begin position="45"/>
        <end position="129"/>
    </location>
</feature>
<comment type="caution">
    <text evidence="2">The sequence shown here is derived from an EMBL/GenBank/DDBJ whole genome shotgun (WGS) entry which is preliminary data.</text>
</comment>
<feature type="non-terminal residue" evidence="2">
    <location>
        <position position="233"/>
    </location>
</feature>
<dbReference type="GO" id="GO:0008168">
    <property type="term" value="F:methyltransferase activity"/>
    <property type="evidence" value="ECO:0007669"/>
    <property type="project" value="TreeGrafter"/>
</dbReference>
<dbReference type="Gene3D" id="3.40.50.150">
    <property type="entry name" value="Vaccinia Virus protein VP39"/>
    <property type="match status" value="1"/>
</dbReference>
<reference evidence="2" key="1">
    <citation type="journal article" date="2014" name="Front. Microbiol.">
        <title>High frequency of phylogenetically diverse reductive dehalogenase-homologous genes in deep subseafloor sedimentary metagenomes.</title>
        <authorList>
            <person name="Kawai M."/>
            <person name="Futagami T."/>
            <person name="Toyoda A."/>
            <person name="Takaki Y."/>
            <person name="Nishi S."/>
            <person name="Hori S."/>
            <person name="Arai W."/>
            <person name="Tsubouchi T."/>
            <person name="Morono Y."/>
            <person name="Uchiyama I."/>
            <person name="Ito T."/>
            <person name="Fujiyama A."/>
            <person name="Inagaki F."/>
            <person name="Takami H."/>
        </authorList>
    </citation>
    <scope>NUCLEOTIDE SEQUENCE</scope>
    <source>
        <strain evidence="2">Expedition CK06-06</strain>
    </source>
</reference>
<organism evidence="2">
    <name type="scientific">marine sediment metagenome</name>
    <dbReference type="NCBI Taxonomy" id="412755"/>
    <lineage>
        <taxon>unclassified sequences</taxon>
        <taxon>metagenomes</taxon>
        <taxon>ecological metagenomes</taxon>
    </lineage>
</organism>
<accession>X1D928</accession>
<gene>
    <name evidence="2" type="ORF">S01H4_38205</name>
</gene>
<protein>
    <recommendedName>
        <fullName evidence="1">Methyltransferase domain-containing protein</fullName>
    </recommendedName>
</protein>
<evidence type="ECO:0000259" key="1">
    <source>
        <dbReference type="Pfam" id="PF13649"/>
    </source>
</evidence>
<proteinExistence type="predicted"/>
<dbReference type="InterPro" id="IPR029063">
    <property type="entry name" value="SAM-dependent_MTases_sf"/>
</dbReference>
<dbReference type="CDD" id="cd02440">
    <property type="entry name" value="AdoMet_MTases"/>
    <property type="match status" value="1"/>
</dbReference>
<dbReference type="EMBL" id="BART01020590">
    <property type="protein sequence ID" value="GAH04805.1"/>
    <property type="molecule type" value="Genomic_DNA"/>
</dbReference>